<evidence type="ECO:0000256" key="6">
    <source>
        <dbReference type="ARBA" id="ARBA00022475"/>
    </source>
</evidence>
<feature type="transmembrane region" description="Helical" evidence="22">
    <location>
        <begin position="267"/>
        <end position="286"/>
    </location>
</feature>
<comment type="cofactor">
    <cofactor evidence="1">
        <name>heme</name>
        <dbReference type="ChEBI" id="CHEBI:30413"/>
    </cofactor>
</comment>
<comment type="function">
    <text evidence="18">Cytochrome b subunit of the cytochrome bc1 complex, an essential component of the respiratory electron transport chain required for ATP synthesis. The bc1 complex catalyzes the oxidation of ubiquinol and the reduction of cytochrome c in the respiratory chain. The bc1 complex operates through a Q-cycle mechanism that couples electron transfer to generation of the proton gradient that drives ATP synthesis. The cytochrome b subunit contains two ubiquinol reactive sites: the oxidation (QP) site and the reduction (QN) site.</text>
</comment>
<feature type="domain" description="Cytochrome b/b6 N-terminal region profile" evidence="23">
    <location>
        <begin position="17"/>
        <end position="244"/>
    </location>
</feature>
<keyword evidence="13 22" id="KW-1133">Transmembrane helix</keyword>
<feature type="transmembrane region" description="Helical" evidence="22">
    <location>
        <begin position="414"/>
        <end position="435"/>
    </location>
</feature>
<evidence type="ECO:0000256" key="12">
    <source>
        <dbReference type="ARBA" id="ARBA00022982"/>
    </source>
</evidence>
<keyword evidence="5" id="KW-0813">Transport</keyword>
<dbReference type="GO" id="GO:0016491">
    <property type="term" value="F:oxidoreductase activity"/>
    <property type="evidence" value="ECO:0007669"/>
    <property type="project" value="InterPro"/>
</dbReference>
<dbReference type="OrthoDB" id="9804503at2"/>
<dbReference type="Gene3D" id="1.20.810.10">
    <property type="entry name" value="Cytochrome Bc1 Complex, Chain C"/>
    <property type="match status" value="1"/>
</dbReference>
<feature type="transmembrane region" description="Helical" evidence="22">
    <location>
        <begin position="146"/>
        <end position="166"/>
    </location>
</feature>
<feature type="transmembrane region" description="Helical" evidence="22">
    <location>
        <begin position="43"/>
        <end position="69"/>
    </location>
</feature>
<sequence length="578" mass="63441">MSPKLKPPKIGDVLAGQGEAIDSRYHPSAAVRRQLNKVFPTHWSFLLGEIALYSFIVLLITGVYLSLFFDPSMAEVTYNGVYQPLRGVEMSRAYETALNISFEVRGGLFVRQIHHWAALIFAASIMVHLARIFFTGAFRRPREANWVIGSLLLILAMFEGYFGYSLPDDLLSGIGLRAALSSISLGMPVIGTWLHWALFGGDFPGTILIPRLYALHILLLPGIILALIGAHLALVWFQKHTQFPGPGRTEHNVVGVRVMPVFAVKSGAFFAAIVGLLGLMGGLLQINPIWNLGPYKPSQVSAGSQPDFYMMWTEGLARIWPPWEFYFWHHTIPASVWVAVIMGLIFVLLIVYPFLEKRFTGDYAHHNLLVRPRDAPVRTAVGSMAIAFYMVLTLAAMNDIIAYKFHISLNATTWIGRIGMVVLPPFVYFIAYRWAVGLQRSDREVLEHGVETGIIKRLPHGAYIELHQPLGPVDDHGHPLALEYQGAPLPKRMNKLGSAGSPGSGSFLTADPASQDAALREASHLSEHRALTALREHQETIAGSNGHGSSSHGSNGHGSNGHGAPTGEHDAPPGASKR</sequence>
<accession>A0A1A3NBU5</accession>
<evidence type="ECO:0000256" key="22">
    <source>
        <dbReference type="SAM" id="Phobius"/>
    </source>
</evidence>
<keyword evidence="11" id="KW-1278">Translocase</keyword>
<feature type="transmembrane region" description="Helical" evidence="22">
    <location>
        <begin position="212"/>
        <end position="237"/>
    </location>
</feature>
<evidence type="ECO:0000256" key="1">
    <source>
        <dbReference type="ARBA" id="ARBA00001971"/>
    </source>
</evidence>
<evidence type="ECO:0000256" key="8">
    <source>
        <dbReference type="ARBA" id="ARBA00022660"/>
    </source>
</evidence>
<feature type="transmembrane region" description="Helical" evidence="22">
    <location>
        <begin position="113"/>
        <end position="134"/>
    </location>
</feature>
<comment type="catalytic activity">
    <reaction evidence="16">
        <text>a quinol + 2 Fe(III)-[cytochrome c](out) = a quinone + 2 Fe(II)-[cytochrome c](out) + 2 H(+)(out)</text>
        <dbReference type="Rhea" id="RHEA:11484"/>
        <dbReference type="Rhea" id="RHEA-COMP:10350"/>
        <dbReference type="Rhea" id="RHEA-COMP:14399"/>
        <dbReference type="ChEBI" id="CHEBI:15378"/>
        <dbReference type="ChEBI" id="CHEBI:24646"/>
        <dbReference type="ChEBI" id="CHEBI:29033"/>
        <dbReference type="ChEBI" id="CHEBI:29034"/>
        <dbReference type="ChEBI" id="CHEBI:132124"/>
        <dbReference type="EC" id="7.1.1.8"/>
    </reaction>
</comment>
<evidence type="ECO:0000256" key="13">
    <source>
        <dbReference type="ARBA" id="ARBA00022989"/>
    </source>
</evidence>
<evidence type="ECO:0000256" key="21">
    <source>
        <dbReference type="SAM" id="MobiDB-lite"/>
    </source>
</evidence>
<dbReference type="InterPro" id="IPR016174">
    <property type="entry name" value="Di-haem_cyt_TM"/>
</dbReference>
<evidence type="ECO:0000313" key="24">
    <source>
        <dbReference type="EMBL" id="OBK18539.1"/>
    </source>
</evidence>
<evidence type="ECO:0000256" key="20">
    <source>
        <dbReference type="ARBA" id="ARBA00075005"/>
    </source>
</evidence>
<feature type="compositionally biased region" description="Low complexity" evidence="21">
    <location>
        <begin position="543"/>
        <end position="554"/>
    </location>
</feature>
<keyword evidence="12" id="KW-0249">Electron transport</keyword>
<dbReference type="GO" id="GO:0008121">
    <property type="term" value="F:quinol-cytochrome-c reductase activity"/>
    <property type="evidence" value="ECO:0007669"/>
    <property type="project" value="UniProtKB-EC"/>
</dbReference>
<comment type="subunit">
    <text evidence="19">The cytochrome bc1 complex is composed of a cytochrome b (QcrB), the Rieske iron-sulfur protein (QcrA) and a diheme cytochrome c (QcrC) subunit.</text>
</comment>
<dbReference type="SUPFAM" id="SSF81342">
    <property type="entry name" value="Transmembrane di-heme cytochromes"/>
    <property type="match status" value="1"/>
</dbReference>
<comment type="caution">
    <text evidence="24">The sequence shown here is derived from an EMBL/GenBank/DDBJ whole genome shotgun (WGS) entry which is preliminary data.</text>
</comment>
<dbReference type="PANTHER" id="PTHR19271:SF16">
    <property type="entry name" value="CYTOCHROME B"/>
    <property type="match status" value="1"/>
</dbReference>
<evidence type="ECO:0000256" key="5">
    <source>
        <dbReference type="ARBA" id="ARBA00022448"/>
    </source>
</evidence>
<evidence type="ECO:0000256" key="11">
    <source>
        <dbReference type="ARBA" id="ARBA00022967"/>
    </source>
</evidence>
<evidence type="ECO:0000256" key="14">
    <source>
        <dbReference type="ARBA" id="ARBA00023004"/>
    </source>
</evidence>
<reference evidence="24 25" key="1">
    <citation type="submission" date="2016-06" db="EMBL/GenBank/DDBJ databases">
        <authorList>
            <person name="Kjaerup R.B."/>
            <person name="Dalgaard T.S."/>
            <person name="Juul-Madsen H.R."/>
        </authorList>
    </citation>
    <scope>NUCLEOTIDE SEQUENCE [LARGE SCALE GENOMIC DNA]</scope>
    <source>
        <strain evidence="24 25">1245139.5</strain>
    </source>
</reference>
<feature type="compositionally biased region" description="Basic and acidic residues" evidence="21">
    <location>
        <begin position="518"/>
        <end position="539"/>
    </location>
</feature>
<feature type="transmembrane region" description="Helical" evidence="22">
    <location>
        <begin position="375"/>
        <end position="402"/>
    </location>
</feature>
<evidence type="ECO:0000256" key="15">
    <source>
        <dbReference type="ARBA" id="ARBA00023136"/>
    </source>
</evidence>
<keyword evidence="10" id="KW-0479">Metal-binding</keyword>
<dbReference type="EMBL" id="LZLQ01000028">
    <property type="protein sequence ID" value="OBK18539.1"/>
    <property type="molecule type" value="Genomic_DNA"/>
</dbReference>
<dbReference type="GO" id="GO:0005886">
    <property type="term" value="C:plasma membrane"/>
    <property type="evidence" value="ECO:0007669"/>
    <property type="project" value="UniProtKB-SubCell"/>
</dbReference>
<dbReference type="GO" id="GO:0022904">
    <property type="term" value="P:respiratory electron transport chain"/>
    <property type="evidence" value="ECO:0007669"/>
    <property type="project" value="InterPro"/>
</dbReference>
<dbReference type="EC" id="7.1.1.8" evidence="3"/>
<protein>
    <recommendedName>
        <fullName evidence="4">Cytochrome bc1 complex cytochrome b subunit</fullName>
        <ecNumber evidence="3">7.1.1.8</ecNumber>
    </recommendedName>
    <alternativeName>
        <fullName evidence="17">Cytochrome bc1 reductase complex subunit QcrB</fullName>
    </alternativeName>
    <alternativeName>
        <fullName evidence="20">Ubiquinol--cytochrome c reductase cytochrome b subunit</fullName>
    </alternativeName>
</protein>
<keyword evidence="6" id="KW-1003">Cell membrane</keyword>
<feature type="transmembrane region" description="Helical" evidence="22">
    <location>
        <begin position="334"/>
        <end position="355"/>
    </location>
</feature>
<keyword evidence="14" id="KW-0408">Iron</keyword>
<evidence type="ECO:0000256" key="9">
    <source>
        <dbReference type="ARBA" id="ARBA00022692"/>
    </source>
</evidence>
<evidence type="ECO:0000256" key="17">
    <source>
        <dbReference type="ARBA" id="ARBA00029568"/>
    </source>
</evidence>
<dbReference type="AlphaFoldDB" id="A0A1A3NBU5"/>
<evidence type="ECO:0000256" key="2">
    <source>
        <dbReference type="ARBA" id="ARBA00004651"/>
    </source>
</evidence>
<dbReference type="Pfam" id="PF13631">
    <property type="entry name" value="Cytochrom_B_N_2"/>
    <property type="match status" value="1"/>
</dbReference>
<evidence type="ECO:0000256" key="18">
    <source>
        <dbReference type="ARBA" id="ARBA00058929"/>
    </source>
</evidence>
<organism evidence="24 25">
    <name type="scientific">Mycobacterium asiaticum</name>
    <dbReference type="NCBI Taxonomy" id="1790"/>
    <lineage>
        <taxon>Bacteria</taxon>
        <taxon>Bacillati</taxon>
        <taxon>Actinomycetota</taxon>
        <taxon>Actinomycetes</taxon>
        <taxon>Mycobacteriales</taxon>
        <taxon>Mycobacteriaceae</taxon>
        <taxon>Mycobacterium</taxon>
    </lineage>
</organism>
<dbReference type="Proteomes" id="UP000093629">
    <property type="component" value="Unassembled WGS sequence"/>
</dbReference>
<evidence type="ECO:0000313" key="25">
    <source>
        <dbReference type="Proteomes" id="UP000093629"/>
    </source>
</evidence>
<evidence type="ECO:0000256" key="19">
    <source>
        <dbReference type="ARBA" id="ARBA00063033"/>
    </source>
</evidence>
<dbReference type="RefSeq" id="WP_065157602.1">
    <property type="nucleotide sequence ID" value="NZ_LZLQ01000028.1"/>
</dbReference>
<dbReference type="PANTHER" id="PTHR19271">
    <property type="entry name" value="CYTOCHROME B"/>
    <property type="match status" value="1"/>
</dbReference>
<evidence type="ECO:0000256" key="4">
    <source>
        <dbReference type="ARBA" id="ARBA00016116"/>
    </source>
</evidence>
<dbReference type="PROSITE" id="PS51002">
    <property type="entry name" value="CYTB_NTER"/>
    <property type="match status" value="1"/>
</dbReference>
<evidence type="ECO:0000256" key="7">
    <source>
        <dbReference type="ARBA" id="ARBA00022617"/>
    </source>
</evidence>
<dbReference type="GO" id="GO:0046872">
    <property type="term" value="F:metal ion binding"/>
    <property type="evidence" value="ECO:0007669"/>
    <property type="project" value="UniProtKB-KW"/>
</dbReference>
<keyword evidence="25" id="KW-1185">Reference proteome</keyword>
<dbReference type="FunFam" id="1.20.810.10:FF:000007">
    <property type="entry name" value="Ubiquinol-cytochrome C reductase B subunit"/>
    <property type="match status" value="1"/>
</dbReference>
<keyword evidence="15 22" id="KW-0472">Membrane</keyword>
<dbReference type="InterPro" id="IPR005797">
    <property type="entry name" value="Cyt_b/b6_N"/>
</dbReference>
<evidence type="ECO:0000256" key="10">
    <source>
        <dbReference type="ARBA" id="ARBA00022723"/>
    </source>
</evidence>
<keyword evidence="7" id="KW-0349">Heme</keyword>
<evidence type="ECO:0000259" key="23">
    <source>
        <dbReference type="PROSITE" id="PS51002"/>
    </source>
</evidence>
<name>A0A1A3NBU5_MYCAS</name>
<proteinExistence type="predicted"/>
<gene>
    <name evidence="24" type="ORF">A5636_20375</name>
</gene>
<dbReference type="InterPro" id="IPR027387">
    <property type="entry name" value="Cytb/b6-like_sf"/>
</dbReference>
<feature type="transmembrane region" description="Helical" evidence="22">
    <location>
        <begin position="178"/>
        <end position="200"/>
    </location>
</feature>
<keyword evidence="9 22" id="KW-0812">Transmembrane</keyword>
<keyword evidence="8" id="KW-0679">Respiratory chain</keyword>
<evidence type="ECO:0000256" key="3">
    <source>
        <dbReference type="ARBA" id="ARBA00012951"/>
    </source>
</evidence>
<feature type="region of interest" description="Disordered" evidence="21">
    <location>
        <begin position="492"/>
        <end position="578"/>
    </location>
</feature>
<evidence type="ECO:0000256" key="16">
    <source>
        <dbReference type="ARBA" id="ARBA00029351"/>
    </source>
</evidence>
<comment type="subcellular location">
    <subcellularLocation>
        <location evidence="2">Cell membrane</location>
        <topology evidence="2">Multi-pass membrane protein</topology>
    </subcellularLocation>
</comment>